<evidence type="ECO:0000313" key="2">
    <source>
        <dbReference type="EMBL" id="PHO14400.1"/>
    </source>
</evidence>
<dbReference type="CDD" id="cd00085">
    <property type="entry name" value="HNHc"/>
    <property type="match status" value="1"/>
</dbReference>
<comment type="caution">
    <text evidence="2">The sequence shown here is derived from an EMBL/GenBank/DDBJ whole genome shotgun (WGS) entry which is preliminary data.</text>
</comment>
<dbReference type="Gene3D" id="1.10.30.50">
    <property type="match status" value="1"/>
</dbReference>
<name>A0ABX4LUX6_9BACT</name>
<feature type="domain" description="HNH nuclease" evidence="1">
    <location>
        <begin position="78"/>
        <end position="125"/>
    </location>
</feature>
<dbReference type="SMART" id="SM00507">
    <property type="entry name" value="HNHc"/>
    <property type="match status" value="1"/>
</dbReference>
<dbReference type="Pfam" id="PF01844">
    <property type="entry name" value="HNH"/>
    <property type="match status" value="1"/>
</dbReference>
<evidence type="ECO:0000313" key="3">
    <source>
        <dbReference type="Proteomes" id="UP000224740"/>
    </source>
</evidence>
<keyword evidence="3" id="KW-1185">Reference proteome</keyword>
<gene>
    <name evidence="2" type="ORF">CPH92_12075</name>
</gene>
<dbReference type="RefSeq" id="WP_099312185.1">
    <property type="nucleotide sequence ID" value="NZ_CP032101.1"/>
</dbReference>
<evidence type="ECO:0000259" key="1">
    <source>
        <dbReference type="SMART" id="SM00507"/>
    </source>
</evidence>
<accession>A0ABX4LUX6</accession>
<dbReference type="Proteomes" id="UP000224740">
    <property type="component" value="Unassembled WGS sequence"/>
</dbReference>
<proteinExistence type="predicted"/>
<dbReference type="InterPro" id="IPR002711">
    <property type="entry name" value="HNH"/>
</dbReference>
<sequence length="373" mass="43809">MHIQLLLGNDIMNNTQKKLISNFGIENNLAERISKQLTISKIKQYGKKRLFEDYNLNKETVEIIKRKTSRPPIPDETIKDLFYKSMYQCIICNSTSFVIHHIKEWHRSKSHDIDNLVLLCPNHHNDAHTTHRLAKTLSEKYIKDARKRHYEKVIELRDKFTFGNLNYKDGGLWYVNIEHILKTFYSLFGNDICKMAKLKNFEDLLTKGYINPKGAFTNNNLILWNTNRKFFNDIKGGMNTQLNIREYLESMVGSILSKLQLPLLHKLKSIKELENLHRKEALLLFKGNIKYTKSINNPLKDMKGTFKIQNFNFVFEYNSFYYLGNSASTYLLPSGFDGEVMLKIKSIQKDNQNYNVVCRIYFIGMESNSIIEF</sequence>
<dbReference type="EMBL" id="NXAO01000058">
    <property type="protein sequence ID" value="PHO14400.1"/>
    <property type="molecule type" value="Genomic_DNA"/>
</dbReference>
<organism evidence="2 3">
    <name type="scientific">Malaciobacter marinus</name>
    <dbReference type="NCBI Taxonomy" id="505249"/>
    <lineage>
        <taxon>Bacteria</taxon>
        <taxon>Pseudomonadati</taxon>
        <taxon>Campylobacterota</taxon>
        <taxon>Epsilonproteobacteria</taxon>
        <taxon>Campylobacterales</taxon>
        <taxon>Arcobacteraceae</taxon>
        <taxon>Malaciobacter</taxon>
    </lineage>
</organism>
<protein>
    <recommendedName>
        <fullName evidence="1">HNH nuclease domain-containing protein</fullName>
    </recommendedName>
</protein>
<reference evidence="3" key="1">
    <citation type="submission" date="2017-09" db="EMBL/GenBank/DDBJ databases">
        <title>Arcobacter canalis sp. nov., a new species isolated from a water canal contaminated with urban sewage.</title>
        <authorList>
            <person name="Perez-Cataluna A."/>
            <person name="Salas-Masso N."/>
            <person name="Figueras M.J."/>
        </authorList>
    </citation>
    <scope>NUCLEOTIDE SEQUENCE [LARGE SCALE GENOMIC DNA]</scope>
    <source>
        <strain evidence="3">CECT 7727</strain>
    </source>
</reference>
<dbReference type="InterPro" id="IPR003615">
    <property type="entry name" value="HNH_nuc"/>
</dbReference>